<reference evidence="2" key="1">
    <citation type="submission" date="2019-08" db="EMBL/GenBank/DDBJ databases">
        <title>The genome of the North American firefly Photinus pyralis.</title>
        <authorList>
            <consortium name="Photinus pyralis genome working group"/>
            <person name="Fallon T.R."/>
            <person name="Sander Lower S.E."/>
            <person name="Weng J.-K."/>
        </authorList>
    </citation>
    <scope>NUCLEOTIDE SEQUENCE</scope>
    <source>
        <strain evidence="2">TRF0915ILg1</strain>
        <tissue evidence="2">Whole body</tissue>
    </source>
</reference>
<dbReference type="SUPFAM" id="SSF51430">
    <property type="entry name" value="NAD(P)-linked oxidoreductase"/>
    <property type="match status" value="1"/>
</dbReference>
<accession>A0A8K0DIL1</accession>
<evidence type="ECO:0000259" key="1">
    <source>
        <dbReference type="Pfam" id="PF00248"/>
    </source>
</evidence>
<dbReference type="PANTHER" id="PTHR43827:SF14">
    <property type="entry name" value="NADP-DEPENDENT OXIDOREDUCTASE DOMAIN-CONTAINING PROTEIN"/>
    <property type="match status" value="1"/>
</dbReference>
<proteinExistence type="predicted"/>
<dbReference type="EMBL" id="VTPC01000887">
    <property type="protein sequence ID" value="KAF2903966.1"/>
    <property type="molecule type" value="Genomic_DNA"/>
</dbReference>
<protein>
    <recommendedName>
        <fullName evidence="1">NADP-dependent oxidoreductase domain-containing protein</fullName>
    </recommendedName>
</protein>
<evidence type="ECO:0000313" key="2">
    <source>
        <dbReference type="EMBL" id="KAF2903966.1"/>
    </source>
</evidence>
<gene>
    <name evidence="2" type="ORF">ILUMI_02201</name>
</gene>
<dbReference type="Gene3D" id="3.20.20.100">
    <property type="entry name" value="NADP-dependent oxidoreductase domain"/>
    <property type="match status" value="1"/>
</dbReference>
<dbReference type="InterPro" id="IPR036812">
    <property type="entry name" value="NAD(P)_OxRdtase_dom_sf"/>
</dbReference>
<dbReference type="AlphaFoldDB" id="A0A8K0DIL1"/>
<dbReference type="Pfam" id="PF00248">
    <property type="entry name" value="Aldo_ket_red"/>
    <property type="match status" value="1"/>
</dbReference>
<dbReference type="PRINTS" id="PR00069">
    <property type="entry name" value="ALDKETRDTASE"/>
</dbReference>
<dbReference type="GO" id="GO:0016491">
    <property type="term" value="F:oxidoreductase activity"/>
    <property type="evidence" value="ECO:0007669"/>
    <property type="project" value="InterPro"/>
</dbReference>
<dbReference type="OrthoDB" id="416253at2759"/>
<dbReference type="InterPro" id="IPR018170">
    <property type="entry name" value="Aldo/ket_reductase_CS"/>
</dbReference>
<dbReference type="PANTHER" id="PTHR43827">
    <property type="entry name" value="2,5-DIKETO-D-GLUCONIC ACID REDUCTASE"/>
    <property type="match status" value="1"/>
</dbReference>
<dbReference type="Proteomes" id="UP000801492">
    <property type="component" value="Unassembled WGS sequence"/>
</dbReference>
<organism evidence="2 3">
    <name type="scientific">Ignelater luminosus</name>
    <name type="common">Cucubano</name>
    <name type="synonym">Pyrophorus luminosus</name>
    <dbReference type="NCBI Taxonomy" id="2038154"/>
    <lineage>
        <taxon>Eukaryota</taxon>
        <taxon>Metazoa</taxon>
        <taxon>Ecdysozoa</taxon>
        <taxon>Arthropoda</taxon>
        <taxon>Hexapoda</taxon>
        <taxon>Insecta</taxon>
        <taxon>Pterygota</taxon>
        <taxon>Neoptera</taxon>
        <taxon>Endopterygota</taxon>
        <taxon>Coleoptera</taxon>
        <taxon>Polyphaga</taxon>
        <taxon>Elateriformia</taxon>
        <taxon>Elateroidea</taxon>
        <taxon>Elateridae</taxon>
        <taxon>Agrypninae</taxon>
        <taxon>Pyrophorini</taxon>
        <taxon>Ignelater</taxon>
    </lineage>
</organism>
<sequence length="201" mass="22855">MGFKEGDDLFPTGPNGMEYSDIDYVDTWKAMEAVNKKGLAKSVGISNFNKRQIERVLEKAEIVPATNQIESHPYLNQKKLIEFCKSKGITITAYSPLGSPDRPWAKPEEPQLLDDAKIKEIAGKFNKTPAQIVLRYQVQRGNIVIPKSVNKSRITENFQIFDFELTPEDMSYLDTFDCNGRVCPFNDALSHPHHPFVNDEF</sequence>
<feature type="domain" description="NADP-dependent oxidoreductase" evidence="1">
    <location>
        <begin position="23"/>
        <end position="175"/>
    </location>
</feature>
<dbReference type="InterPro" id="IPR023210">
    <property type="entry name" value="NADP_OxRdtase_dom"/>
</dbReference>
<dbReference type="InterPro" id="IPR020471">
    <property type="entry name" value="AKR"/>
</dbReference>
<dbReference type="PROSITE" id="PS00062">
    <property type="entry name" value="ALDOKETO_REDUCTASE_2"/>
    <property type="match status" value="1"/>
</dbReference>
<comment type="caution">
    <text evidence="2">The sequence shown here is derived from an EMBL/GenBank/DDBJ whole genome shotgun (WGS) entry which is preliminary data.</text>
</comment>
<dbReference type="PROSITE" id="PS00063">
    <property type="entry name" value="ALDOKETO_REDUCTASE_3"/>
    <property type="match status" value="1"/>
</dbReference>
<evidence type="ECO:0000313" key="3">
    <source>
        <dbReference type="Proteomes" id="UP000801492"/>
    </source>
</evidence>
<name>A0A8K0DIL1_IGNLU</name>
<keyword evidence="3" id="KW-1185">Reference proteome</keyword>